<proteinExistence type="predicted"/>
<organism evidence="1 2">
    <name type="scientific">Brevibacterium luteolum</name>
    <dbReference type="NCBI Taxonomy" id="199591"/>
    <lineage>
        <taxon>Bacteria</taxon>
        <taxon>Bacillati</taxon>
        <taxon>Actinomycetota</taxon>
        <taxon>Actinomycetes</taxon>
        <taxon>Micrococcales</taxon>
        <taxon>Brevibacteriaceae</taxon>
        <taxon>Brevibacterium</taxon>
    </lineage>
</organism>
<dbReference type="InterPro" id="IPR024747">
    <property type="entry name" value="Pyridox_Oxase-rel"/>
</dbReference>
<evidence type="ECO:0000313" key="2">
    <source>
        <dbReference type="Proteomes" id="UP000501518"/>
    </source>
</evidence>
<dbReference type="InterPro" id="IPR012349">
    <property type="entry name" value="Split_barrel_FMN-bd"/>
</dbReference>
<dbReference type="Pfam" id="PF12900">
    <property type="entry name" value="Pyridox_ox_2"/>
    <property type="match status" value="1"/>
</dbReference>
<dbReference type="SUPFAM" id="SSF50475">
    <property type="entry name" value="FMN-binding split barrel"/>
    <property type="match status" value="1"/>
</dbReference>
<sequence>MEQITQNPEKTAPPPIETLSLDECWVLLESESFGRLAVAVNGEIEIFPVNYAAYDGALYIRTAAGTKLAAVMISGRVAFEVDRIAAPGARSVVVKGRAEVLETAADIAVAEEAGLRPWVASTKSRHIRIRPTEVTGRSLRFGPEPEAEPDVTC</sequence>
<protein>
    <submittedName>
        <fullName evidence="1">Pyridoxamine 5'-phosphate oxidase family protein</fullName>
    </submittedName>
</protein>
<reference evidence="1 2" key="1">
    <citation type="submission" date="2019-02" db="EMBL/GenBank/DDBJ databases">
        <title>Complete Genome Sequence and Methylome Analysis of Brevibacterium luteolum NEB1784.</title>
        <authorList>
            <person name="Fomenkov A."/>
            <person name="Roberts R.J."/>
        </authorList>
    </citation>
    <scope>NUCLEOTIDE SEQUENCE [LARGE SCALE GENOMIC DNA]</scope>
    <source>
        <strain evidence="1 2">NEB1784</strain>
    </source>
</reference>
<dbReference type="KEGG" id="blut:EW640_14225"/>
<gene>
    <name evidence="1" type="ORF">EW640_14225</name>
</gene>
<accession>A0A6G8KZQ8</accession>
<dbReference type="Gene3D" id="2.30.110.10">
    <property type="entry name" value="Electron Transport, Fmn-binding Protein, Chain A"/>
    <property type="match status" value="1"/>
</dbReference>
<dbReference type="AlphaFoldDB" id="A0A6G8KZQ8"/>
<name>A0A6G8KZQ8_9MICO</name>
<evidence type="ECO:0000313" key="1">
    <source>
        <dbReference type="EMBL" id="QIN30288.1"/>
    </source>
</evidence>
<dbReference type="Proteomes" id="UP000501518">
    <property type="component" value="Chromosome"/>
</dbReference>
<dbReference type="RefSeq" id="WP_165884662.1">
    <property type="nucleotide sequence ID" value="NZ_CP035810.1"/>
</dbReference>
<dbReference type="EMBL" id="CP035810">
    <property type="protein sequence ID" value="QIN30288.1"/>
    <property type="molecule type" value="Genomic_DNA"/>
</dbReference>